<accession>A0AAW1JY71</accession>
<dbReference type="Gene3D" id="2.60.470.10">
    <property type="entry name" value="Acid-sensing ion channels like domains"/>
    <property type="match status" value="1"/>
</dbReference>
<evidence type="ECO:0000256" key="13">
    <source>
        <dbReference type="SAM" id="Phobius"/>
    </source>
</evidence>
<dbReference type="GO" id="GO:0015280">
    <property type="term" value="F:ligand-gated sodium channel activity"/>
    <property type="evidence" value="ECO:0007669"/>
    <property type="project" value="TreeGrafter"/>
</dbReference>
<evidence type="ECO:0000256" key="1">
    <source>
        <dbReference type="ARBA" id="ARBA00004141"/>
    </source>
</evidence>
<organism evidence="14 15">
    <name type="scientific">Popillia japonica</name>
    <name type="common">Japanese beetle</name>
    <dbReference type="NCBI Taxonomy" id="7064"/>
    <lineage>
        <taxon>Eukaryota</taxon>
        <taxon>Metazoa</taxon>
        <taxon>Ecdysozoa</taxon>
        <taxon>Arthropoda</taxon>
        <taxon>Hexapoda</taxon>
        <taxon>Insecta</taxon>
        <taxon>Pterygota</taxon>
        <taxon>Neoptera</taxon>
        <taxon>Endopterygota</taxon>
        <taxon>Coleoptera</taxon>
        <taxon>Polyphaga</taxon>
        <taxon>Scarabaeiformia</taxon>
        <taxon>Scarabaeidae</taxon>
        <taxon>Rutelinae</taxon>
        <taxon>Popillia</taxon>
    </lineage>
</organism>
<keyword evidence="10 12" id="KW-0739">Sodium transport</keyword>
<evidence type="ECO:0000256" key="2">
    <source>
        <dbReference type="ARBA" id="ARBA00007193"/>
    </source>
</evidence>
<dbReference type="Proteomes" id="UP001458880">
    <property type="component" value="Unassembled WGS sequence"/>
</dbReference>
<sequence length="476" mass="55643">MVVLLKPVKLLKNKHKPKINYSSIRQYFEDCTRHTKWHGVKVIGEANRTLLERLMWCVALVISVVICSYFINKAYQKWQQTPIIMKIYDKQISIDEIPFPAVTICPSTRIFEEMLHSMRKIKNYDAQAELEGFLISYMNEKFSPESLNFIYNNTPEIDKIFWRCSWKGVNFDCAKHLRRVLTEYGVCYTFNSIEKSQMFHSKISNYKVASTCYSDLDKSCKNKYPLKGDLHDTKGLIIKLNPLYPVVNTRNHTKIIIHKPNELPIINQNFYGLPPAAKRAISISPRVTLTEDSLRSYLPQQRNCYFNGEKKLIYFKYYTQMNCESECVLSNINSERKSAKNLNITSQDDAKQTDYNRLEIPTESSVICGCLANCESLVYDATYLAATEDLDDGSSLIQVYFDQKDFYPYHRVPMFATMDFIVYSANYFCIFMGFSFLLIFETAYLMCVRPLCNIFIRRKQLQQAWKRADRLGLNEL</sequence>
<keyword evidence="4 12" id="KW-0894">Sodium channel</keyword>
<evidence type="ECO:0000256" key="6">
    <source>
        <dbReference type="ARBA" id="ARBA00022989"/>
    </source>
</evidence>
<evidence type="ECO:0000313" key="14">
    <source>
        <dbReference type="EMBL" id="KAK9709713.1"/>
    </source>
</evidence>
<keyword evidence="3 12" id="KW-0813">Transport</keyword>
<evidence type="ECO:0000256" key="3">
    <source>
        <dbReference type="ARBA" id="ARBA00022448"/>
    </source>
</evidence>
<keyword evidence="5 12" id="KW-0812">Transmembrane</keyword>
<keyword evidence="15" id="KW-1185">Reference proteome</keyword>
<evidence type="ECO:0000256" key="11">
    <source>
        <dbReference type="ARBA" id="ARBA00023303"/>
    </source>
</evidence>
<evidence type="ECO:0000256" key="9">
    <source>
        <dbReference type="ARBA" id="ARBA00023136"/>
    </source>
</evidence>
<protein>
    <submittedName>
        <fullName evidence="14">Amiloride-sensitive sodium channel</fullName>
    </submittedName>
</protein>
<feature type="transmembrane region" description="Helical" evidence="13">
    <location>
        <begin position="420"/>
        <end position="440"/>
    </location>
</feature>
<comment type="subcellular location">
    <subcellularLocation>
        <location evidence="1">Membrane</location>
        <topology evidence="1">Multi-pass membrane protein</topology>
    </subcellularLocation>
</comment>
<evidence type="ECO:0000256" key="8">
    <source>
        <dbReference type="ARBA" id="ARBA00023065"/>
    </source>
</evidence>
<dbReference type="PANTHER" id="PTHR11690">
    <property type="entry name" value="AMILORIDE-SENSITIVE SODIUM CHANNEL-RELATED"/>
    <property type="match status" value="1"/>
</dbReference>
<evidence type="ECO:0000256" key="12">
    <source>
        <dbReference type="RuleBase" id="RU000679"/>
    </source>
</evidence>
<dbReference type="EMBL" id="JASPKY010000304">
    <property type="protein sequence ID" value="KAK9709713.1"/>
    <property type="molecule type" value="Genomic_DNA"/>
</dbReference>
<dbReference type="GO" id="GO:0005886">
    <property type="term" value="C:plasma membrane"/>
    <property type="evidence" value="ECO:0007669"/>
    <property type="project" value="TreeGrafter"/>
</dbReference>
<comment type="caution">
    <text evidence="14">The sequence shown here is derived from an EMBL/GenBank/DDBJ whole genome shotgun (WGS) entry which is preliminary data.</text>
</comment>
<dbReference type="Pfam" id="PF00858">
    <property type="entry name" value="ASC"/>
    <property type="match status" value="1"/>
</dbReference>
<evidence type="ECO:0000256" key="10">
    <source>
        <dbReference type="ARBA" id="ARBA00023201"/>
    </source>
</evidence>
<evidence type="ECO:0000256" key="4">
    <source>
        <dbReference type="ARBA" id="ARBA00022461"/>
    </source>
</evidence>
<evidence type="ECO:0000313" key="15">
    <source>
        <dbReference type="Proteomes" id="UP001458880"/>
    </source>
</evidence>
<gene>
    <name evidence="14" type="ORF">QE152_g26473</name>
</gene>
<dbReference type="AlphaFoldDB" id="A0AAW1JY71"/>
<reference evidence="14 15" key="1">
    <citation type="journal article" date="2024" name="BMC Genomics">
        <title>De novo assembly and annotation of Popillia japonica's genome with initial clues to its potential as an invasive pest.</title>
        <authorList>
            <person name="Cucini C."/>
            <person name="Boschi S."/>
            <person name="Funari R."/>
            <person name="Cardaioli E."/>
            <person name="Iannotti N."/>
            <person name="Marturano G."/>
            <person name="Paoli F."/>
            <person name="Bruttini M."/>
            <person name="Carapelli A."/>
            <person name="Frati F."/>
            <person name="Nardi F."/>
        </authorList>
    </citation>
    <scope>NUCLEOTIDE SEQUENCE [LARGE SCALE GENOMIC DNA]</scope>
    <source>
        <strain evidence="14">DMR45628</strain>
    </source>
</reference>
<name>A0AAW1JY71_POPJA</name>
<keyword evidence="7" id="KW-0915">Sodium</keyword>
<keyword evidence="11 12" id="KW-0407">Ion channel</keyword>
<dbReference type="PANTHER" id="PTHR11690:SF288">
    <property type="entry name" value="AMILORIDE-SENSITIVE NA+ CHANNEL-RELATED"/>
    <property type="match status" value="1"/>
</dbReference>
<evidence type="ECO:0000256" key="7">
    <source>
        <dbReference type="ARBA" id="ARBA00023053"/>
    </source>
</evidence>
<comment type="similarity">
    <text evidence="2 12">Belongs to the amiloride-sensitive sodium channel (TC 1.A.6) family.</text>
</comment>
<proteinExistence type="inferred from homology"/>
<keyword evidence="9 13" id="KW-0472">Membrane</keyword>
<dbReference type="InterPro" id="IPR001873">
    <property type="entry name" value="ENaC"/>
</dbReference>
<keyword evidence="8 12" id="KW-0406">Ion transport</keyword>
<evidence type="ECO:0000256" key="5">
    <source>
        <dbReference type="ARBA" id="ARBA00022692"/>
    </source>
</evidence>
<keyword evidence="6 13" id="KW-1133">Transmembrane helix</keyword>